<reference evidence="2 3" key="1">
    <citation type="submission" date="2021-06" db="EMBL/GenBank/DDBJ databases">
        <title>Caerostris extrusa draft genome.</title>
        <authorList>
            <person name="Kono N."/>
            <person name="Arakawa K."/>
        </authorList>
    </citation>
    <scope>NUCLEOTIDE SEQUENCE [LARGE SCALE GENOMIC DNA]</scope>
</reference>
<sequence length="194" mass="21649">MVCGRNCIIVKGMKRTSQGSSSGWAERPSNSFPLPQSRIKLPGKNNTIKREHNDLCSEPVTGQLFPTLLNWSICWDLKGLAIFSYPQKQSTQQTFSFKRLLTPQSTESTRSYEKFNQLVMVGVILIPFPTNFSPQDLLSAPHIQWETVACPHKPGSRYRDGLKSPEVSPIPLGGEKRGKSEEWTVAGIASSLKE</sequence>
<gene>
    <name evidence="2" type="ORF">CEXT_647891</name>
</gene>
<feature type="compositionally biased region" description="Polar residues" evidence="1">
    <location>
        <begin position="17"/>
        <end position="34"/>
    </location>
</feature>
<evidence type="ECO:0000256" key="1">
    <source>
        <dbReference type="SAM" id="MobiDB-lite"/>
    </source>
</evidence>
<accession>A0AAV4PXR4</accession>
<dbReference type="Proteomes" id="UP001054945">
    <property type="component" value="Unassembled WGS sequence"/>
</dbReference>
<protein>
    <submittedName>
        <fullName evidence="2">Uncharacterized protein</fullName>
    </submittedName>
</protein>
<keyword evidence="3" id="KW-1185">Reference proteome</keyword>
<feature type="region of interest" description="Disordered" evidence="1">
    <location>
        <begin position="17"/>
        <end position="36"/>
    </location>
</feature>
<evidence type="ECO:0000313" key="2">
    <source>
        <dbReference type="EMBL" id="GIY01540.1"/>
    </source>
</evidence>
<evidence type="ECO:0000313" key="3">
    <source>
        <dbReference type="Proteomes" id="UP001054945"/>
    </source>
</evidence>
<feature type="region of interest" description="Disordered" evidence="1">
    <location>
        <begin position="157"/>
        <end position="181"/>
    </location>
</feature>
<dbReference type="AlphaFoldDB" id="A0AAV4PXR4"/>
<comment type="caution">
    <text evidence="2">The sequence shown here is derived from an EMBL/GenBank/DDBJ whole genome shotgun (WGS) entry which is preliminary data.</text>
</comment>
<name>A0AAV4PXR4_CAEEX</name>
<organism evidence="2 3">
    <name type="scientific">Caerostris extrusa</name>
    <name type="common">Bark spider</name>
    <name type="synonym">Caerostris bankana</name>
    <dbReference type="NCBI Taxonomy" id="172846"/>
    <lineage>
        <taxon>Eukaryota</taxon>
        <taxon>Metazoa</taxon>
        <taxon>Ecdysozoa</taxon>
        <taxon>Arthropoda</taxon>
        <taxon>Chelicerata</taxon>
        <taxon>Arachnida</taxon>
        <taxon>Araneae</taxon>
        <taxon>Araneomorphae</taxon>
        <taxon>Entelegynae</taxon>
        <taxon>Araneoidea</taxon>
        <taxon>Araneidae</taxon>
        <taxon>Caerostris</taxon>
    </lineage>
</organism>
<dbReference type="EMBL" id="BPLR01005334">
    <property type="protein sequence ID" value="GIY01540.1"/>
    <property type="molecule type" value="Genomic_DNA"/>
</dbReference>
<proteinExistence type="predicted"/>